<evidence type="ECO:0000259" key="4">
    <source>
        <dbReference type="PROSITE" id="PS51379"/>
    </source>
</evidence>
<feature type="domain" description="4Fe-4S ferredoxin-type" evidence="4">
    <location>
        <begin position="333"/>
        <end position="361"/>
    </location>
</feature>
<dbReference type="Proteomes" id="UP001597380">
    <property type="component" value="Unassembled WGS sequence"/>
</dbReference>
<dbReference type="Gene3D" id="1.10.1060.10">
    <property type="entry name" value="Alpha-helical ferredoxin"/>
    <property type="match status" value="1"/>
</dbReference>
<dbReference type="Pfam" id="PF17179">
    <property type="entry name" value="Fer4_22"/>
    <property type="match status" value="1"/>
</dbReference>
<dbReference type="RefSeq" id="WP_345338428.1">
    <property type="nucleotide sequence ID" value="NZ_BAABLI010000005.1"/>
</dbReference>
<evidence type="ECO:0000313" key="5">
    <source>
        <dbReference type="EMBL" id="MFD2095267.1"/>
    </source>
</evidence>
<evidence type="ECO:0000313" key="6">
    <source>
        <dbReference type="Proteomes" id="UP001597380"/>
    </source>
</evidence>
<keyword evidence="2" id="KW-0408">Iron</keyword>
<evidence type="ECO:0000256" key="1">
    <source>
        <dbReference type="ARBA" id="ARBA00022723"/>
    </source>
</evidence>
<keyword evidence="6" id="KW-1185">Reference proteome</keyword>
<accession>A0ABW4XJU9</accession>
<dbReference type="InterPro" id="IPR009051">
    <property type="entry name" value="Helical_ferredxn"/>
</dbReference>
<proteinExistence type="predicted"/>
<dbReference type="EMBL" id="JBHUHT010000008">
    <property type="protein sequence ID" value="MFD2095267.1"/>
    <property type="molecule type" value="Genomic_DNA"/>
</dbReference>
<protein>
    <submittedName>
        <fullName evidence="5">4Fe-4S dicluster domain-containing protein</fullName>
    </submittedName>
</protein>
<keyword evidence="1" id="KW-0479">Metal-binding</keyword>
<gene>
    <name evidence="5" type="ORF">ACFSJ3_04660</name>
</gene>
<feature type="domain" description="4Fe-4S ferredoxin-type" evidence="4">
    <location>
        <begin position="254"/>
        <end position="284"/>
    </location>
</feature>
<name>A0ABW4XJU9_9GAMM</name>
<dbReference type="InterPro" id="IPR017896">
    <property type="entry name" value="4Fe4S_Fe-S-bd"/>
</dbReference>
<organism evidence="5 6">
    <name type="scientific">Corallincola platygyrae</name>
    <dbReference type="NCBI Taxonomy" id="1193278"/>
    <lineage>
        <taxon>Bacteria</taxon>
        <taxon>Pseudomonadati</taxon>
        <taxon>Pseudomonadota</taxon>
        <taxon>Gammaproteobacteria</taxon>
        <taxon>Alteromonadales</taxon>
        <taxon>Psychromonadaceae</taxon>
        <taxon>Corallincola</taxon>
    </lineage>
</organism>
<evidence type="ECO:0000256" key="3">
    <source>
        <dbReference type="ARBA" id="ARBA00023014"/>
    </source>
</evidence>
<comment type="caution">
    <text evidence="5">The sequence shown here is derived from an EMBL/GenBank/DDBJ whole genome shotgun (WGS) entry which is preliminary data.</text>
</comment>
<dbReference type="SUPFAM" id="SSF46548">
    <property type="entry name" value="alpha-helical ferredoxin"/>
    <property type="match status" value="1"/>
</dbReference>
<dbReference type="PANTHER" id="PTHR40447:SF1">
    <property type="entry name" value="ANAEROBIC SULFITE REDUCTASE SUBUNIT A"/>
    <property type="match status" value="1"/>
</dbReference>
<dbReference type="PANTHER" id="PTHR40447">
    <property type="entry name" value="ANAEROBIC SULFITE REDUCTASE SUBUNIT A"/>
    <property type="match status" value="1"/>
</dbReference>
<sequence length="386" mass="42553">MTEKTRQLPLFLPRELFPELFACLQKNFDRVVGPIVHQHAVVYQELESLAQLPQGFRDTTEAGQYRLYTTGSFRLFDCVSSAQGIKPWLFLPEEPLWQLSTGVDASFESIPVDALSTAWVGARACDLAGLNLLDKHFLHNGCVDERYQKRREKLFVVAVNCHRSLATCFCASTADGPEVSAGFDLLLDELNQGFVLVAATDKARSAIAALELSPATAAQIAAADVGREQARKQQRVMPSPHKLAELQSANLSVEHWQEVAERCLTCGNCTAVCPSCFCFRATDDTPITGEQHQHGRQWDSCFSDSHSYIVGSQVHKTAEHKYRQWLLHKLSYWFGQYGRSGCSGCGRCISWCPAGIDLVAEANRLCSDAGGDAESVRGDNGGPYDG</sequence>
<keyword evidence="3" id="KW-0411">Iron-sulfur</keyword>
<reference evidence="6" key="1">
    <citation type="journal article" date="2019" name="Int. J. Syst. Evol. Microbiol.">
        <title>The Global Catalogue of Microorganisms (GCM) 10K type strain sequencing project: providing services to taxonomists for standard genome sequencing and annotation.</title>
        <authorList>
            <consortium name="The Broad Institute Genomics Platform"/>
            <consortium name="The Broad Institute Genome Sequencing Center for Infectious Disease"/>
            <person name="Wu L."/>
            <person name="Ma J."/>
        </authorList>
    </citation>
    <scope>NUCLEOTIDE SEQUENCE [LARGE SCALE GENOMIC DNA]</scope>
    <source>
        <strain evidence="6">CGMCC 1.10992</strain>
    </source>
</reference>
<dbReference type="PROSITE" id="PS00198">
    <property type="entry name" value="4FE4S_FER_1"/>
    <property type="match status" value="2"/>
</dbReference>
<dbReference type="PROSITE" id="PS51379">
    <property type="entry name" value="4FE4S_FER_2"/>
    <property type="match status" value="2"/>
</dbReference>
<dbReference type="InterPro" id="IPR017900">
    <property type="entry name" value="4Fe4S_Fe_S_CS"/>
</dbReference>
<evidence type="ECO:0000256" key="2">
    <source>
        <dbReference type="ARBA" id="ARBA00023004"/>
    </source>
</evidence>